<protein>
    <submittedName>
        <fullName evidence="2">Helix-turn-helix domain-containing protein</fullName>
    </submittedName>
</protein>
<evidence type="ECO:0000259" key="1">
    <source>
        <dbReference type="Pfam" id="PF12728"/>
    </source>
</evidence>
<gene>
    <name evidence="2" type="ORF">OY187_20695</name>
</gene>
<dbReference type="RefSeq" id="WP_268787038.1">
    <property type="nucleotide sequence ID" value="NZ_JAPQYE010000010.1"/>
</dbReference>
<feature type="domain" description="Helix-turn-helix" evidence="1">
    <location>
        <begin position="13"/>
        <end position="61"/>
    </location>
</feature>
<evidence type="ECO:0000313" key="3">
    <source>
        <dbReference type="Proteomes" id="UP001084650"/>
    </source>
</evidence>
<reference evidence="2" key="1">
    <citation type="submission" date="2022-12" db="EMBL/GenBank/DDBJ databases">
        <title>Whole genome sequence of Mycolicibacterium iranicum strain SBH312.</title>
        <authorList>
            <person name="Jani J."/>
            <person name="Arifin Mustapha Z."/>
            <person name="Ahmed K."/>
            <person name="Kai Ling C."/>
        </authorList>
    </citation>
    <scope>NUCLEOTIDE SEQUENCE</scope>
    <source>
        <strain evidence="2">SBH312</strain>
    </source>
</reference>
<dbReference type="Pfam" id="PF12728">
    <property type="entry name" value="HTH_17"/>
    <property type="match status" value="1"/>
</dbReference>
<dbReference type="InterPro" id="IPR041657">
    <property type="entry name" value="HTH_17"/>
</dbReference>
<dbReference type="NCBIfam" id="TIGR01764">
    <property type="entry name" value="excise"/>
    <property type="match status" value="1"/>
</dbReference>
<evidence type="ECO:0000313" key="2">
    <source>
        <dbReference type="EMBL" id="MCZ0730472.1"/>
    </source>
</evidence>
<sequence length="78" mass="8570">MDEPTTTRRPPALTPAQVADELGYCRDWVYALLRSGALPGVKLRGGRRWLVRPETIDAILAGELHISPAEGDDDQRAS</sequence>
<accession>A0ABT4HLC3</accession>
<dbReference type="InterPro" id="IPR010093">
    <property type="entry name" value="SinI_DNA-bd"/>
</dbReference>
<organism evidence="2 3">
    <name type="scientific">Mycolicibacterium iranicum</name>
    <name type="common">Mycobacterium iranicum</name>
    <dbReference type="NCBI Taxonomy" id="912594"/>
    <lineage>
        <taxon>Bacteria</taxon>
        <taxon>Bacillati</taxon>
        <taxon>Actinomycetota</taxon>
        <taxon>Actinomycetes</taxon>
        <taxon>Mycobacteriales</taxon>
        <taxon>Mycobacteriaceae</taxon>
        <taxon>Mycolicibacterium</taxon>
    </lineage>
</organism>
<proteinExistence type="predicted"/>
<comment type="caution">
    <text evidence="2">The sequence shown here is derived from an EMBL/GenBank/DDBJ whole genome shotgun (WGS) entry which is preliminary data.</text>
</comment>
<dbReference type="EMBL" id="JAPQYE010000010">
    <property type="protein sequence ID" value="MCZ0730472.1"/>
    <property type="molecule type" value="Genomic_DNA"/>
</dbReference>
<keyword evidence="3" id="KW-1185">Reference proteome</keyword>
<name>A0ABT4HLC3_MYCIR</name>
<dbReference type="Proteomes" id="UP001084650">
    <property type="component" value="Unassembled WGS sequence"/>
</dbReference>